<evidence type="ECO:0000256" key="1">
    <source>
        <dbReference type="ARBA" id="ARBA00022679"/>
    </source>
</evidence>
<dbReference type="Pfam" id="PF00266">
    <property type="entry name" value="Aminotran_5"/>
    <property type="match status" value="1"/>
</dbReference>
<accession>A0A7R8V1J7</accession>
<proteinExistence type="inferred from homology"/>
<dbReference type="Gene3D" id="3.90.1150.10">
    <property type="entry name" value="Aspartate Aminotransferase, domain 1"/>
    <property type="match status" value="1"/>
</dbReference>
<dbReference type="InterPro" id="IPR028886">
    <property type="entry name" value="MoCo_sulfurase"/>
</dbReference>
<dbReference type="InterPro" id="IPR015424">
    <property type="entry name" value="PyrdxlP-dep_Trfase"/>
</dbReference>
<evidence type="ECO:0000256" key="3">
    <source>
        <dbReference type="ARBA" id="ARBA00023150"/>
    </source>
</evidence>
<sequence>MNPSALSDYEIDKIQDEFGRLKGKCYLDHAGATLYSEQQIESVYQNLRKNLYTSPHTSKATEDLIDQVRFRVLKHFNTDNSKYDVLFTSGATASLKTVAECFDFGKTGVFSYVQENHTSALGMRESVESEATYVLSRKQLLENAEVAKVCKPEQPVASASNNLITFPAQCNFSGFKYPLGLIDNIQQSGLKTMGTVLKHNNLSLSDGKQNRWFICLDAAAFAATNFLDLSRYEADFVCISFYKIFGYPTGLGALLVSKRGQNVLKKRYYGGGTVKIAMSKLDFHVKRDCFHERFEDGTLPFLSIVALLAGFATIDRLIGPDHSMERISLYVFQLAKYGYNELRKLAYANGKPLVKIYSHTEYDSVQEQGAVITFNLLHDDGSYIGYAEVACMASIHNIVLRTGCFCNPGACQVLLKLKDSELQKHFQAGHICGDYNDLVDGLPTGAVRISFGYMSRKEDVDTLTHMLKDCYLQGREGRCEILERSTIPENLLHIRDRLKISNQKIRLRQICIYPIKSCGALKVNDRWELTMKGFKYDRCWMIVNANGVAVTQKTSTKLCLIRPEINLQRQVMILYFPGADSIEIPLQSSENKIVSSSLCQSKVCGDFVEGTDGGVKVAYWLSDCLGMDGLRLIQQYDGTQRLTRNGEVRDITLSNEAQFLLINYTSVEWLASKVEEWFDVDGNDIDGIVDRFRGNLIIETSEPLEENDFQNFKIGPTQFRISGQCTRCQMICIDPRSGEKTAEPLRTIARLFEGKIRFGIYLSLADFDFSRPNFVSCSDEVVVE</sequence>
<keyword evidence="3 6" id="KW-0501">Molybdenum cofactor biosynthesis</keyword>
<dbReference type="EMBL" id="LR899013">
    <property type="protein sequence ID" value="CAD7091145.1"/>
    <property type="molecule type" value="Genomic_DNA"/>
</dbReference>
<dbReference type="GO" id="GO:0030170">
    <property type="term" value="F:pyridoxal phosphate binding"/>
    <property type="evidence" value="ECO:0007669"/>
    <property type="project" value="UniProtKB-UniRule"/>
</dbReference>
<dbReference type="Pfam" id="PF03473">
    <property type="entry name" value="MOSC"/>
    <property type="match status" value="1"/>
</dbReference>
<keyword evidence="9" id="KW-1185">Reference proteome</keyword>
<dbReference type="FunFam" id="3.90.1150.10:FF:000079">
    <property type="entry name" value="Molybdenum cofactor sulfurase"/>
    <property type="match status" value="1"/>
</dbReference>
<protein>
    <recommendedName>
        <fullName evidence="6">Molybdenum cofactor sulfurase</fullName>
        <shortName evidence="6">MCS</shortName>
        <shortName evidence="6">MOS</shortName>
        <shortName evidence="6">MoCo sulfurase</shortName>
        <ecNumber evidence="6">2.8.1.9</ecNumber>
    </recommendedName>
    <alternativeName>
        <fullName evidence="6">Molybdenum cofactor sulfurtransferase</fullName>
    </alternativeName>
    <alternativeName>
        <fullName evidence="6">Protein maroon-like</fullName>
        <shortName evidence="6">Ma-l</shortName>
    </alternativeName>
</protein>
<reference evidence="8 9" key="1">
    <citation type="submission" date="2020-11" db="EMBL/GenBank/DDBJ databases">
        <authorList>
            <person name="Wallbank WR R."/>
            <person name="Pardo Diaz C."/>
            <person name="Kozak K."/>
            <person name="Martin S."/>
            <person name="Jiggins C."/>
            <person name="Moest M."/>
            <person name="Warren A I."/>
            <person name="Generalovic N T."/>
            <person name="Byers J.R.P. K."/>
            <person name="Montejo-Kovacevich G."/>
            <person name="Yen C E."/>
        </authorList>
    </citation>
    <scope>NUCLEOTIDE SEQUENCE [LARGE SCALE GENOMIC DNA]</scope>
</reference>
<gene>
    <name evidence="6" type="primary">mal</name>
    <name evidence="8" type="ORF">HERILL_LOCUS13580</name>
</gene>
<dbReference type="AlphaFoldDB" id="A0A7R8V1J7"/>
<dbReference type="Gene3D" id="3.40.640.10">
    <property type="entry name" value="Type I PLP-dependent aspartate aminotransferase-like (Major domain)"/>
    <property type="match status" value="1"/>
</dbReference>
<dbReference type="EC" id="2.8.1.9" evidence="6"/>
<dbReference type="InterPro" id="IPR005303">
    <property type="entry name" value="MOCOS_middle"/>
</dbReference>
<comment type="similarity">
    <text evidence="6">Belongs to the class-V pyridoxal-phosphate-dependent aminotransferase family. MOCOS subfamily.</text>
</comment>
<evidence type="ECO:0000313" key="9">
    <source>
        <dbReference type="Proteomes" id="UP000594454"/>
    </source>
</evidence>
<dbReference type="FunFam" id="3.40.640.10:FF:000119">
    <property type="entry name" value="Molybdenum cofactor sulfurase"/>
    <property type="match status" value="1"/>
</dbReference>
<organism evidence="8 9">
    <name type="scientific">Hermetia illucens</name>
    <name type="common">Black soldier fly</name>
    <dbReference type="NCBI Taxonomy" id="343691"/>
    <lineage>
        <taxon>Eukaryota</taxon>
        <taxon>Metazoa</taxon>
        <taxon>Ecdysozoa</taxon>
        <taxon>Arthropoda</taxon>
        <taxon>Hexapoda</taxon>
        <taxon>Insecta</taxon>
        <taxon>Pterygota</taxon>
        <taxon>Neoptera</taxon>
        <taxon>Endopterygota</taxon>
        <taxon>Diptera</taxon>
        <taxon>Brachycera</taxon>
        <taxon>Stratiomyomorpha</taxon>
        <taxon>Stratiomyidae</taxon>
        <taxon>Hermetiinae</taxon>
        <taxon>Hermetia</taxon>
    </lineage>
</organism>
<dbReference type="FunCoup" id="A0A7R8V1J7">
    <property type="interactions" value="136"/>
</dbReference>
<dbReference type="SUPFAM" id="SSF141673">
    <property type="entry name" value="MOSC N-terminal domain-like"/>
    <property type="match status" value="1"/>
</dbReference>
<dbReference type="InterPro" id="IPR015422">
    <property type="entry name" value="PyrdxlP-dep_Trfase_small"/>
</dbReference>
<dbReference type="OMA" id="PCTRCQM"/>
<dbReference type="InterPro" id="IPR015421">
    <property type="entry name" value="PyrdxlP-dep_Trfase_major"/>
</dbReference>
<dbReference type="InterPro" id="IPR005302">
    <property type="entry name" value="MoCF_Sase_C"/>
</dbReference>
<comment type="catalytic activity">
    <reaction evidence="4 6">
        <text>Mo-molybdopterin + L-cysteine + AH2 = thio-Mo-molybdopterin + L-alanine + A + H2O</text>
        <dbReference type="Rhea" id="RHEA:42636"/>
        <dbReference type="ChEBI" id="CHEBI:13193"/>
        <dbReference type="ChEBI" id="CHEBI:15377"/>
        <dbReference type="ChEBI" id="CHEBI:17499"/>
        <dbReference type="ChEBI" id="CHEBI:35235"/>
        <dbReference type="ChEBI" id="CHEBI:57972"/>
        <dbReference type="ChEBI" id="CHEBI:71302"/>
        <dbReference type="ChEBI" id="CHEBI:82685"/>
        <dbReference type="EC" id="2.8.1.9"/>
    </reaction>
</comment>
<dbReference type="GO" id="GO:0016829">
    <property type="term" value="F:lyase activity"/>
    <property type="evidence" value="ECO:0007669"/>
    <property type="project" value="UniProtKB-UniRule"/>
</dbReference>
<feature type="modified residue" description="N6-(pyridoxal phosphate)lysine" evidence="6">
    <location>
        <position position="243"/>
    </location>
</feature>
<dbReference type="InParanoid" id="A0A7R8V1J7"/>
<comment type="function">
    <text evidence="5 6">Sulfurates the molybdenum cofactor. Sulfation of molybdenum is essential for xanthine dehydrogenase (XDH) and aldehyde oxidase (ADO) enzymes in which molybdenum cofactor is liganded by 1 oxygen and 1 sulfur atom in active form.</text>
</comment>
<feature type="domain" description="MOSC" evidence="7">
    <location>
        <begin position="630"/>
        <end position="784"/>
    </location>
</feature>
<dbReference type="GO" id="GO:0008265">
    <property type="term" value="F:molybdenum cofactor sulfurtransferase activity"/>
    <property type="evidence" value="ECO:0007669"/>
    <property type="project" value="UniProtKB-UniRule"/>
</dbReference>
<evidence type="ECO:0000256" key="6">
    <source>
        <dbReference type="HAMAP-Rule" id="MF_03050"/>
    </source>
</evidence>
<evidence type="ECO:0000313" key="8">
    <source>
        <dbReference type="EMBL" id="CAD7091145.1"/>
    </source>
</evidence>
<dbReference type="InterPro" id="IPR000192">
    <property type="entry name" value="Aminotrans_V_dom"/>
</dbReference>
<dbReference type="HAMAP" id="MF_03050">
    <property type="entry name" value="MOCOS"/>
    <property type="match status" value="1"/>
</dbReference>
<evidence type="ECO:0000256" key="4">
    <source>
        <dbReference type="ARBA" id="ARBA00050843"/>
    </source>
</evidence>
<feature type="active site" evidence="6">
    <location>
        <position position="406"/>
    </location>
</feature>
<comment type="cofactor">
    <cofactor evidence="6">
        <name>pyridoxal 5'-phosphate</name>
        <dbReference type="ChEBI" id="CHEBI:597326"/>
    </cofactor>
</comment>
<keyword evidence="2 6" id="KW-0663">Pyridoxal phosphate</keyword>
<dbReference type="PANTHER" id="PTHR14237:SF80">
    <property type="entry name" value="MOLYBDENUM COFACTOR SULFURASE"/>
    <property type="match status" value="1"/>
</dbReference>
<name>A0A7R8V1J7_HERIL</name>
<dbReference type="PROSITE" id="PS51340">
    <property type="entry name" value="MOSC"/>
    <property type="match status" value="1"/>
</dbReference>
<dbReference type="OrthoDB" id="420046at2759"/>
<keyword evidence="1 6" id="KW-0808">Transferase</keyword>
<dbReference type="GO" id="GO:0006777">
    <property type="term" value="P:Mo-molybdopterin cofactor biosynthetic process"/>
    <property type="evidence" value="ECO:0007669"/>
    <property type="project" value="UniProtKB-UniRule"/>
</dbReference>
<evidence type="ECO:0000256" key="5">
    <source>
        <dbReference type="ARBA" id="ARBA00054182"/>
    </source>
</evidence>
<evidence type="ECO:0000259" key="7">
    <source>
        <dbReference type="PROSITE" id="PS51340"/>
    </source>
</evidence>
<dbReference type="Pfam" id="PF03476">
    <property type="entry name" value="MOSC_N"/>
    <property type="match status" value="1"/>
</dbReference>
<dbReference type="GO" id="GO:0030151">
    <property type="term" value="F:molybdenum ion binding"/>
    <property type="evidence" value="ECO:0007669"/>
    <property type="project" value="UniProtKB-UniRule"/>
</dbReference>
<dbReference type="Proteomes" id="UP000594454">
    <property type="component" value="Chromosome 5"/>
</dbReference>
<dbReference type="PANTHER" id="PTHR14237">
    <property type="entry name" value="MOLYBDOPTERIN COFACTOR SULFURASE MOSC"/>
    <property type="match status" value="1"/>
</dbReference>
<evidence type="ECO:0000256" key="2">
    <source>
        <dbReference type="ARBA" id="ARBA00022898"/>
    </source>
</evidence>
<dbReference type="SUPFAM" id="SSF53383">
    <property type="entry name" value="PLP-dependent transferases"/>
    <property type="match status" value="1"/>
</dbReference>